<feature type="domain" description="Ionotropic glutamate receptor L-glutamate and glycine-binding" evidence="19">
    <location>
        <begin position="367"/>
        <end position="428"/>
    </location>
</feature>
<dbReference type="InterPro" id="IPR001508">
    <property type="entry name" value="Iono_Glu_rcpt_met"/>
</dbReference>
<dbReference type="SUPFAM" id="SSF81324">
    <property type="entry name" value="Voltage-gated potassium channels"/>
    <property type="match status" value="1"/>
</dbReference>
<dbReference type="Pfam" id="PF00060">
    <property type="entry name" value="Lig_chan"/>
    <property type="match status" value="1"/>
</dbReference>
<evidence type="ECO:0000256" key="12">
    <source>
        <dbReference type="ARBA" id="ARBA00023286"/>
    </source>
</evidence>
<evidence type="ECO:0000313" key="21">
    <source>
        <dbReference type="WBParaSite" id="TMUE_2000009821.1"/>
    </source>
</evidence>
<evidence type="ECO:0000256" key="13">
    <source>
        <dbReference type="ARBA" id="ARBA00023303"/>
    </source>
</evidence>
<evidence type="ECO:0000256" key="16">
    <source>
        <dbReference type="PIRSR" id="PIRSR601508-3"/>
    </source>
</evidence>
<evidence type="ECO:0000256" key="1">
    <source>
        <dbReference type="ARBA" id="ARBA00004651"/>
    </source>
</evidence>
<keyword evidence="7" id="KW-0175">Coiled coil</keyword>
<comment type="similarity">
    <text evidence="2">Belongs to the glutamate-gated ion channel (TC 1.A.10.1) family.</text>
</comment>
<dbReference type="Gene3D" id="3.40.190.10">
    <property type="entry name" value="Periplasmic binding protein-like II"/>
    <property type="match status" value="1"/>
</dbReference>
<dbReference type="PANTHER" id="PTHR18966">
    <property type="entry name" value="IONOTROPIC GLUTAMATE RECEPTOR"/>
    <property type="match status" value="1"/>
</dbReference>
<comment type="subcellular location">
    <subcellularLocation>
        <location evidence="1">Cell membrane</location>
        <topology evidence="1">Multi-pass membrane protein</topology>
    </subcellularLocation>
</comment>
<dbReference type="GO" id="GO:0015276">
    <property type="term" value="F:ligand-gated monoatomic ion channel activity"/>
    <property type="evidence" value="ECO:0007669"/>
    <property type="project" value="InterPro"/>
</dbReference>
<evidence type="ECO:0000256" key="7">
    <source>
        <dbReference type="ARBA" id="ARBA00023054"/>
    </source>
</evidence>
<keyword evidence="5 17" id="KW-0812">Transmembrane</keyword>
<dbReference type="Gene3D" id="1.10.287.70">
    <property type="match status" value="1"/>
</dbReference>
<dbReference type="AlphaFoldDB" id="A0A5S6QR43"/>
<keyword evidence="13" id="KW-0407">Ion channel</keyword>
<evidence type="ECO:0000256" key="11">
    <source>
        <dbReference type="ARBA" id="ARBA00023180"/>
    </source>
</evidence>
<dbReference type="WBParaSite" id="TMUE_2000009821.1">
    <property type="protein sequence ID" value="TMUE_2000009821.1"/>
    <property type="gene ID" value="WBGene00285681"/>
</dbReference>
<dbReference type="SMART" id="SM00079">
    <property type="entry name" value="PBPe"/>
    <property type="match status" value="1"/>
</dbReference>
<evidence type="ECO:0000259" key="18">
    <source>
        <dbReference type="SMART" id="SM00079"/>
    </source>
</evidence>
<reference evidence="21" key="1">
    <citation type="submission" date="2019-12" db="UniProtKB">
        <authorList>
            <consortium name="WormBaseParasite"/>
        </authorList>
    </citation>
    <scope>IDENTIFICATION</scope>
</reference>
<keyword evidence="16" id="KW-1015">Disulfide bond</keyword>
<feature type="disulfide bond" evidence="16">
    <location>
        <begin position="706"/>
        <end position="763"/>
    </location>
</feature>
<dbReference type="FunFam" id="3.40.190.10:FF:000078">
    <property type="entry name" value="glutamate receptor ionotropic, NMDA 3B"/>
    <property type="match status" value="1"/>
</dbReference>
<sequence length="838" mass="94500">MLEAIFNFYGSPAVQVKSILGAAGEASVGNVIGISRQVPMAVISFISNQMTQKSLFSLSKKFNIWVVQIANGITSTLSAQNGVQNRYVTVVTPWRTMLGVLNSVVAEENLNTFTVIYDEEYELLSKQVPDVIGRNAFIKFVPIDSSTERLGFAAFCSEEASSDNFLVMANTGVAEQYLGKTSKCRKHTLPNQYVFTKDNRSPMNLSCYADVLWIRPHFAKVPENIDSIIRWSSANGIQRSYFAIGNELEITFYDDIACLVNALTEASSEKGSIAEIACACLVRLRANGKYNGMQLTGPYGESPDGVFQQDVPLRLYRIFCDEWRKETFLVANWTMSSGLTKLYATGLTRNVITLRHYRVVTSTVREPFIGRRTDKNGTWTYVGYCVDLLHLLSHQLNFTYEIYEVEDGEYGIQNAIGRMNGLAAELYRGDANIALASFVPTPEREMLVDFTYPIYDSSGLAVLLKDHAREGAVAIISIMNWQVWLAMLLAFIITSVLISLFDCLSPFSGRNNQKNYGLSETRLRSFSYTESFWFCLSSCLPQGGGQVPMNLSGRVVATAWWWFCFSILVFYSASIAALVSFRHEEEQITRLEQLFQQKGIKYSVAEGSAAEYYFSRMAEVETLMDKNWKAAIASSSLGLEERVMLGYWDYPFKISYRELWKLVRDVGMPRTIDEAVKRVLASPSSTHGFAFIATEPTIEFLNVTNCRLRMVKSNLFVRHYSIGVQDGSELGPLLSAQILDLKAKNMLEALKKKWWKEDKLASCQHLWPKSMEINIYDIHTSFFIVVFGILLSLSQLILQRFISTIHKSNRISDKSITEAAYPKGLSLWAVILHDEDLS</sequence>
<dbReference type="PRINTS" id="PR00177">
    <property type="entry name" value="NMDARECEPTOR"/>
</dbReference>
<feature type="domain" description="Ionotropic glutamate receptor C-terminal" evidence="18">
    <location>
        <begin position="356"/>
        <end position="757"/>
    </location>
</feature>
<feature type="binding site" evidence="14">
    <location>
        <position position="444"/>
    </location>
    <ligand>
        <name>L-glutamate</name>
        <dbReference type="ChEBI" id="CHEBI:29985"/>
    </ligand>
</feature>
<keyword evidence="10" id="KW-0675">Receptor</keyword>
<evidence type="ECO:0000256" key="3">
    <source>
        <dbReference type="ARBA" id="ARBA00022448"/>
    </source>
</evidence>
<evidence type="ECO:0000256" key="2">
    <source>
        <dbReference type="ARBA" id="ARBA00008685"/>
    </source>
</evidence>
<evidence type="ECO:0000256" key="17">
    <source>
        <dbReference type="SAM" id="Phobius"/>
    </source>
</evidence>
<feature type="transmembrane region" description="Helical" evidence="17">
    <location>
        <begin position="778"/>
        <end position="798"/>
    </location>
</feature>
<dbReference type="GO" id="GO:0043226">
    <property type="term" value="C:organelle"/>
    <property type="evidence" value="ECO:0007669"/>
    <property type="project" value="UniProtKB-ARBA"/>
</dbReference>
<dbReference type="GO" id="GO:0038023">
    <property type="term" value="F:signaling receptor activity"/>
    <property type="evidence" value="ECO:0007669"/>
    <property type="project" value="InterPro"/>
</dbReference>
<accession>A0A5S6QR43</accession>
<evidence type="ECO:0000256" key="4">
    <source>
        <dbReference type="ARBA" id="ARBA00022475"/>
    </source>
</evidence>
<keyword evidence="20" id="KW-1185">Reference proteome</keyword>
<keyword evidence="4" id="KW-1003">Cell membrane</keyword>
<dbReference type="InterPro" id="IPR019594">
    <property type="entry name" value="Glu/Gly-bd"/>
</dbReference>
<proteinExistence type="inferred from homology"/>
<dbReference type="Proteomes" id="UP000046395">
    <property type="component" value="Unassembled WGS sequence"/>
</dbReference>
<dbReference type="SMART" id="SM00918">
    <property type="entry name" value="Lig_chan-Glu_bd"/>
    <property type="match status" value="1"/>
</dbReference>
<keyword evidence="12" id="KW-1071">Ligand-gated ion channel</keyword>
<evidence type="ECO:0000256" key="14">
    <source>
        <dbReference type="PIRSR" id="PIRSR601508-1"/>
    </source>
</evidence>
<keyword evidence="6 17" id="KW-1133">Transmembrane helix</keyword>
<feature type="site" description="Crucial to convey clamshell closure to channel opening" evidence="15">
    <location>
        <position position="588"/>
    </location>
</feature>
<evidence type="ECO:0000256" key="8">
    <source>
        <dbReference type="ARBA" id="ARBA00023065"/>
    </source>
</evidence>
<keyword evidence="9 17" id="KW-0472">Membrane</keyword>
<evidence type="ECO:0000256" key="15">
    <source>
        <dbReference type="PIRSR" id="PIRSR601508-2"/>
    </source>
</evidence>
<dbReference type="GO" id="GO:0005886">
    <property type="term" value="C:plasma membrane"/>
    <property type="evidence" value="ECO:0007669"/>
    <property type="project" value="UniProtKB-SubCell"/>
</dbReference>
<evidence type="ECO:0000256" key="5">
    <source>
        <dbReference type="ARBA" id="ARBA00022692"/>
    </source>
</evidence>
<keyword evidence="3" id="KW-0813">Transport</keyword>
<dbReference type="SUPFAM" id="SSF53850">
    <property type="entry name" value="Periplasmic binding protein-like II"/>
    <property type="match status" value="1"/>
</dbReference>
<evidence type="ECO:0000256" key="6">
    <source>
        <dbReference type="ARBA" id="ARBA00022989"/>
    </source>
</evidence>
<feature type="transmembrane region" description="Helical" evidence="17">
    <location>
        <begin position="483"/>
        <end position="504"/>
    </location>
</feature>
<evidence type="ECO:0000256" key="9">
    <source>
        <dbReference type="ARBA" id="ARBA00023136"/>
    </source>
</evidence>
<evidence type="ECO:0000259" key="19">
    <source>
        <dbReference type="SMART" id="SM00918"/>
    </source>
</evidence>
<keyword evidence="8" id="KW-0406">Ion transport</keyword>
<dbReference type="STRING" id="70415.A0A5S6QR43"/>
<protein>
    <submittedName>
        <fullName evidence="21">Ionotropic glutamate receptor C-terminal domain-containing protein</fullName>
    </submittedName>
</protein>
<evidence type="ECO:0000256" key="10">
    <source>
        <dbReference type="ARBA" id="ARBA00023170"/>
    </source>
</evidence>
<organism evidence="20 21">
    <name type="scientific">Trichuris muris</name>
    <name type="common">Mouse whipworm</name>
    <dbReference type="NCBI Taxonomy" id="70415"/>
    <lineage>
        <taxon>Eukaryota</taxon>
        <taxon>Metazoa</taxon>
        <taxon>Ecdysozoa</taxon>
        <taxon>Nematoda</taxon>
        <taxon>Enoplea</taxon>
        <taxon>Dorylaimia</taxon>
        <taxon>Trichinellida</taxon>
        <taxon>Trichuridae</taxon>
        <taxon>Trichuris</taxon>
    </lineage>
</organism>
<dbReference type="InterPro" id="IPR015683">
    <property type="entry name" value="Ionotropic_Glu_rcpt"/>
</dbReference>
<name>A0A5S6QR43_TRIMR</name>
<dbReference type="Pfam" id="PF10613">
    <property type="entry name" value="Lig_chan-Glu_bd"/>
    <property type="match status" value="1"/>
</dbReference>
<dbReference type="InterPro" id="IPR001320">
    <property type="entry name" value="Iontro_rcpt_C"/>
</dbReference>
<evidence type="ECO:0000313" key="20">
    <source>
        <dbReference type="Proteomes" id="UP000046395"/>
    </source>
</evidence>
<feature type="transmembrane region" description="Helical" evidence="17">
    <location>
        <begin position="559"/>
        <end position="581"/>
    </location>
</feature>
<keyword evidence="11" id="KW-0325">Glycoprotein</keyword>